<comment type="similarity">
    <text evidence="1">Belongs to the LOR family.</text>
</comment>
<dbReference type="InterPro" id="IPR038595">
    <property type="entry name" value="LOR_sf"/>
</dbReference>
<evidence type="ECO:0000313" key="3">
    <source>
        <dbReference type="Proteomes" id="UP000327013"/>
    </source>
</evidence>
<name>A0A5N6R6D2_9ROSI</name>
<dbReference type="AlphaFoldDB" id="A0A5N6R6D2"/>
<dbReference type="Pfam" id="PF04525">
    <property type="entry name" value="LOR"/>
    <property type="match status" value="1"/>
</dbReference>
<sequence length="132" mass="14718">MLVDSWHVYEGEAGEHCRASKSSEKPIFSIRKQVMMNYSLHEKPNYNVLARVLRGSKNKSYAYVVEGSYAARSCKVVLDGSRTRRVVAEIRRKEASKGGVSFGPEVFVLVVRPGFAPGFAMALVVILDQMYG</sequence>
<accession>A0A5N6R6D2</accession>
<protein>
    <recommendedName>
        <fullName evidence="4">Tubby C-terminal domain-containing protein</fullName>
    </recommendedName>
</protein>
<evidence type="ECO:0000256" key="1">
    <source>
        <dbReference type="ARBA" id="ARBA00005437"/>
    </source>
</evidence>
<dbReference type="EMBL" id="CM017325">
    <property type="protein sequence ID" value="KAE8055414.1"/>
    <property type="molecule type" value="Genomic_DNA"/>
</dbReference>
<dbReference type="Proteomes" id="UP000327013">
    <property type="component" value="Chromosome 5"/>
</dbReference>
<dbReference type="Gene3D" id="2.40.160.200">
    <property type="entry name" value="LURP1-related"/>
    <property type="match status" value="1"/>
</dbReference>
<gene>
    <name evidence="2" type="ORF">FH972_012254</name>
</gene>
<dbReference type="InterPro" id="IPR007612">
    <property type="entry name" value="LOR"/>
</dbReference>
<organism evidence="2 3">
    <name type="scientific">Carpinus fangiana</name>
    <dbReference type="NCBI Taxonomy" id="176857"/>
    <lineage>
        <taxon>Eukaryota</taxon>
        <taxon>Viridiplantae</taxon>
        <taxon>Streptophyta</taxon>
        <taxon>Embryophyta</taxon>
        <taxon>Tracheophyta</taxon>
        <taxon>Spermatophyta</taxon>
        <taxon>Magnoliopsida</taxon>
        <taxon>eudicotyledons</taxon>
        <taxon>Gunneridae</taxon>
        <taxon>Pentapetalae</taxon>
        <taxon>rosids</taxon>
        <taxon>fabids</taxon>
        <taxon>Fagales</taxon>
        <taxon>Betulaceae</taxon>
        <taxon>Carpinus</taxon>
    </lineage>
</organism>
<dbReference type="PANTHER" id="PTHR31087:SF14">
    <property type="entry name" value="PROTEIN LURP-ONE-RELATED 17"/>
    <property type="match status" value="1"/>
</dbReference>
<dbReference type="OrthoDB" id="1876238at2759"/>
<keyword evidence="3" id="KW-1185">Reference proteome</keyword>
<dbReference type="PANTHER" id="PTHR31087">
    <property type="match status" value="1"/>
</dbReference>
<dbReference type="InterPro" id="IPR025659">
    <property type="entry name" value="Tubby-like_C"/>
</dbReference>
<evidence type="ECO:0008006" key="4">
    <source>
        <dbReference type="Google" id="ProtNLM"/>
    </source>
</evidence>
<reference evidence="2 3" key="1">
    <citation type="submission" date="2019-06" db="EMBL/GenBank/DDBJ databases">
        <title>A chromosomal-level reference genome of Carpinus fangiana (Coryloideae, Betulaceae).</title>
        <authorList>
            <person name="Yang X."/>
            <person name="Wang Z."/>
            <person name="Zhang L."/>
            <person name="Hao G."/>
            <person name="Liu J."/>
            <person name="Yang Y."/>
        </authorList>
    </citation>
    <scope>NUCLEOTIDE SEQUENCE [LARGE SCALE GENOMIC DNA]</scope>
    <source>
        <strain evidence="2">Cfa_2016G</strain>
        <tissue evidence="2">Leaf</tissue>
    </source>
</reference>
<evidence type="ECO:0000313" key="2">
    <source>
        <dbReference type="EMBL" id="KAE8055414.1"/>
    </source>
</evidence>
<proteinExistence type="inferred from homology"/>
<dbReference type="SUPFAM" id="SSF54518">
    <property type="entry name" value="Tubby C-terminal domain-like"/>
    <property type="match status" value="1"/>
</dbReference>